<dbReference type="InterPro" id="IPR001810">
    <property type="entry name" value="F-box_dom"/>
</dbReference>
<feature type="compositionally biased region" description="Low complexity" evidence="1">
    <location>
        <begin position="118"/>
        <end position="139"/>
    </location>
</feature>
<dbReference type="Proteomes" id="UP001201980">
    <property type="component" value="Unassembled WGS sequence"/>
</dbReference>
<organism evidence="3 4">
    <name type="scientific">Zalerion maritima</name>
    <dbReference type="NCBI Taxonomy" id="339359"/>
    <lineage>
        <taxon>Eukaryota</taxon>
        <taxon>Fungi</taxon>
        <taxon>Dikarya</taxon>
        <taxon>Ascomycota</taxon>
        <taxon>Pezizomycotina</taxon>
        <taxon>Sordariomycetes</taxon>
        <taxon>Lulworthiomycetidae</taxon>
        <taxon>Lulworthiales</taxon>
        <taxon>Lulworthiaceae</taxon>
        <taxon>Zalerion</taxon>
    </lineage>
</organism>
<proteinExistence type="predicted"/>
<evidence type="ECO:0000256" key="1">
    <source>
        <dbReference type="SAM" id="MobiDB-lite"/>
    </source>
</evidence>
<comment type="caution">
    <text evidence="3">The sequence shown here is derived from an EMBL/GenBank/DDBJ whole genome shotgun (WGS) entry which is preliminary data.</text>
</comment>
<dbReference type="SUPFAM" id="SSF81383">
    <property type="entry name" value="F-box domain"/>
    <property type="match status" value="1"/>
</dbReference>
<evidence type="ECO:0000259" key="2">
    <source>
        <dbReference type="PROSITE" id="PS50181"/>
    </source>
</evidence>
<dbReference type="InterPro" id="IPR036047">
    <property type="entry name" value="F-box-like_dom_sf"/>
</dbReference>
<keyword evidence="4" id="KW-1185">Reference proteome</keyword>
<feature type="region of interest" description="Disordered" evidence="1">
    <location>
        <begin position="117"/>
        <end position="143"/>
    </location>
</feature>
<dbReference type="EMBL" id="JAKWBI020000622">
    <property type="protein sequence ID" value="KAJ2893318.1"/>
    <property type="molecule type" value="Genomic_DNA"/>
</dbReference>
<name>A0AAD5RGV8_9PEZI</name>
<protein>
    <recommendedName>
        <fullName evidence="2">F-box domain-containing protein</fullName>
    </recommendedName>
</protein>
<feature type="domain" description="F-box" evidence="2">
    <location>
        <begin position="252"/>
        <end position="299"/>
    </location>
</feature>
<reference evidence="3" key="1">
    <citation type="submission" date="2022-07" db="EMBL/GenBank/DDBJ databases">
        <title>Draft genome sequence of Zalerion maritima ATCC 34329, a (micro)plastics degrading marine fungus.</title>
        <authorList>
            <person name="Paco A."/>
            <person name="Goncalves M.F.M."/>
            <person name="Rocha-Santos T.A.P."/>
            <person name="Alves A."/>
        </authorList>
    </citation>
    <scope>NUCLEOTIDE SEQUENCE</scope>
    <source>
        <strain evidence="3">ATCC 34329</strain>
    </source>
</reference>
<evidence type="ECO:0000313" key="4">
    <source>
        <dbReference type="Proteomes" id="UP001201980"/>
    </source>
</evidence>
<dbReference type="PROSITE" id="PS50181">
    <property type="entry name" value="FBOX"/>
    <property type="match status" value="1"/>
</dbReference>
<gene>
    <name evidence="3" type="ORF">MKZ38_008798</name>
</gene>
<sequence>MMSTSFAPPTTPLEKVLAKAVAYEKEQKYAEAARIISKGAELCPCQFITTPPSIPPTSRSRSPRVWCSCRDLVGAVVSAPAPTGSSVPPTTTASTFLTDLFKQPCKCPARKWTRSCATSSTSTSSSSSSRSSSSISSSSGNTNANAHEELLAKLTGLLIRTKDLGGAKEAVGWLLELSRGVNPDAYLRLGQILRLENPGNEAAAGNALRVYSAGVEVVGGDKKARKEKREQFEALKKMRDKLSVICRHQRRNDPVAKFPPEILEMIFRHFDIAEMSQFLRVSRIWSRRLNNEPRLWRHLRFINPGSGSSGGRKGKMRKDPGITVIKEICRRSQYTAKSLVLENTRWTASGNLGGHDDLTAAAPGIKKFREVIRLSPRLEVLRICEPRQRACGASTKAVIAGWNALFKDPVSLKALRHVYFGLHTPVQRWIMLRLATLAGKTVESLTMLHAEASLTMVIHESPDVSPSSNPLEWTSRFENLRSLRLGQPADFKRPMVARQLAHSTPQLRQFVSDCPFYVFKADREFVPGSDPEEPPIWQHLEVFRAFGDQPSPDFLVKQNLLDPKNLVVFDSNYHLPISLAPEPRTLDKLKHYHVNENLCLESVETALRSKSFEFFGLDCRVLHDSEWTALENSYSFESDLLPLFSDPQHRPGIRGLEVRIQYWLDFHEVAIQNILKLVGQCPEVESVSINTVEEDIQPSKLFAVLGCFKDIVATGRVKVLHENCLKGQVRDEFVDFARERGVEVKRMSPLEGGGNTMEVPMEFGGRDWTKPFAKPKAYTWGPLGD</sequence>
<evidence type="ECO:0000313" key="3">
    <source>
        <dbReference type="EMBL" id="KAJ2893318.1"/>
    </source>
</evidence>
<dbReference type="Pfam" id="PF12937">
    <property type="entry name" value="F-box-like"/>
    <property type="match status" value="1"/>
</dbReference>
<dbReference type="CDD" id="cd09917">
    <property type="entry name" value="F-box_SF"/>
    <property type="match status" value="1"/>
</dbReference>
<dbReference type="AlphaFoldDB" id="A0AAD5RGV8"/>
<dbReference type="Gene3D" id="1.20.1280.50">
    <property type="match status" value="1"/>
</dbReference>
<accession>A0AAD5RGV8</accession>